<evidence type="ECO:0000256" key="2">
    <source>
        <dbReference type="ARBA" id="ARBA00009141"/>
    </source>
</evidence>
<keyword evidence="4 10" id="KW-0732">Signal</keyword>
<keyword evidence="6" id="KW-1133">Transmembrane helix</keyword>
<dbReference type="PANTHER" id="PTHR13460">
    <property type="match status" value="1"/>
</dbReference>
<dbReference type="Pfam" id="PF11721">
    <property type="entry name" value="Malectin"/>
    <property type="match status" value="2"/>
</dbReference>
<keyword evidence="13" id="KW-1185">Reference proteome</keyword>
<evidence type="ECO:0000256" key="5">
    <source>
        <dbReference type="ARBA" id="ARBA00022824"/>
    </source>
</evidence>
<keyword evidence="5" id="KW-0256">Endoplasmic reticulum</keyword>
<organism evidence="12 13">
    <name type="scientific">Coccomyxa subellipsoidea</name>
    <dbReference type="NCBI Taxonomy" id="248742"/>
    <lineage>
        <taxon>Eukaryota</taxon>
        <taxon>Viridiplantae</taxon>
        <taxon>Chlorophyta</taxon>
        <taxon>core chlorophytes</taxon>
        <taxon>Trebouxiophyceae</taxon>
        <taxon>Trebouxiophyceae incertae sedis</taxon>
        <taxon>Coccomyxaceae</taxon>
        <taxon>Coccomyxa</taxon>
    </lineage>
</organism>
<accession>A0ABR2YDD9</accession>
<evidence type="ECO:0000256" key="10">
    <source>
        <dbReference type="SAM" id="SignalP"/>
    </source>
</evidence>
<dbReference type="PANTHER" id="PTHR13460:SF0">
    <property type="entry name" value="MALECTIN"/>
    <property type="match status" value="1"/>
</dbReference>
<feature type="chain" id="PRO_5046816098" description="Malectin domain-containing protein" evidence="10">
    <location>
        <begin position="29"/>
        <end position="347"/>
    </location>
</feature>
<dbReference type="InterPro" id="IPR039155">
    <property type="entry name" value="MLEC"/>
</dbReference>
<evidence type="ECO:0000256" key="3">
    <source>
        <dbReference type="ARBA" id="ARBA00022692"/>
    </source>
</evidence>
<dbReference type="Gene3D" id="2.60.120.430">
    <property type="entry name" value="Galactose-binding lectin"/>
    <property type="match status" value="2"/>
</dbReference>
<feature type="signal peptide" evidence="10">
    <location>
        <begin position="1"/>
        <end position="28"/>
    </location>
</feature>
<feature type="domain" description="Malectin" evidence="11">
    <location>
        <begin position="44"/>
        <end position="176"/>
    </location>
</feature>
<evidence type="ECO:0000259" key="11">
    <source>
        <dbReference type="Pfam" id="PF11721"/>
    </source>
</evidence>
<evidence type="ECO:0000256" key="8">
    <source>
        <dbReference type="ARBA" id="ARBA00023180"/>
    </source>
</evidence>
<comment type="subcellular location">
    <subcellularLocation>
        <location evidence="1">Endoplasmic reticulum membrane</location>
        <topology evidence="1">Single-pass type I membrane protein</topology>
    </subcellularLocation>
</comment>
<comment type="similarity">
    <text evidence="2">Belongs to the malectin family.</text>
</comment>
<feature type="domain" description="Malectin" evidence="11">
    <location>
        <begin position="191"/>
        <end position="320"/>
    </location>
</feature>
<keyword evidence="3" id="KW-0812">Transmembrane</keyword>
<keyword evidence="8" id="KW-0325">Glycoprotein</keyword>
<comment type="caution">
    <text evidence="12">The sequence shown here is derived from an EMBL/GenBank/DDBJ whole genome shotgun (WGS) entry which is preliminary data.</text>
</comment>
<gene>
    <name evidence="12" type="ORF">WJX75_008891</name>
</gene>
<evidence type="ECO:0000256" key="6">
    <source>
        <dbReference type="ARBA" id="ARBA00022989"/>
    </source>
</evidence>
<dbReference type="Proteomes" id="UP001491310">
    <property type="component" value="Unassembled WGS sequence"/>
</dbReference>
<evidence type="ECO:0000256" key="1">
    <source>
        <dbReference type="ARBA" id="ARBA00004115"/>
    </source>
</evidence>
<keyword evidence="7" id="KW-0472">Membrane</keyword>
<reference evidence="12 13" key="1">
    <citation type="journal article" date="2024" name="Nat. Commun.">
        <title>Phylogenomics reveals the evolutionary origins of lichenization in chlorophyte algae.</title>
        <authorList>
            <person name="Puginier C."/>
            <person name="Libourel C."/>
            <person name="Otte J."/>
            <person name="Skaloud P."/>
            <person name="Haon M."/>
            <person name="Grisel S."/>
            <person name="Petersen M."/>
            <person name="Berrin J.G."/>
            <person name="Delaux P.M."/>
            <person name="Dal Grande F."/>
            <person name="Keller J."/>
        </authorList>
    </citation>
    <scope>NUCLEOTIDE SEQUENCE [LARGE SCALE GENOMIC DNA]</scope>
    <source>
        <strain evidence="12 13">SAG 216-7</strain>
    </source>
</reference>
<dbReference type="InterPro" id="IPR021720">
    <property type="entry name" value="Malectin_dom"/>
</dbReference>
<dbReference type="EMBL" id="JALJOT010000015">
    <property type="protein sequence ID" value="KAK9902860.1"/>
    <property type="molecule type" value="Genomic_DNA"/>
</dbReference>
<sequence>MPAFRRQEAALFHAAGLLLLIALPATLAGYHPAVIRLDTGNTAGAVYTDAAGNTWASDSNYRGGGIEAMSAHIDKDEDSDDVIYDTNRIGGAFQYTFGPANGLVAGQAYTLALHFAELYFDKSGNRVFTVIVNGNAALTDYDIVSDAGAKDVAIVKRIPVTVGSDGLLTIVFVATKDQATVGGIEVLLPALLRINSGSSDSFTDAAGNIWAADSNFVGAGSLSSSAAIVGAEDGADAIYQDSHMAPEFGYIFGRSDGLAPSTDYIAVLHFAELGATAVGQRVFDVDANSQAALLDFDIFQEAGEQRFTGVRRHFPVAVDESGTLVLSFQGLAGSSAAVAALEGEPLS</sequence>
<keyword evidence="9" id="KW-0119">Carbohydrate metabolism</keyword>
<evidence type="ECO:0000256" key="4">
    <source>
        <dbReference type="ARBA" id="ARBA00022729"/>
    </source>
</evidence>
<evidence type="ECO:0000313" key="12">
    <source>
        <dbReference type="EMBL" id="KAK9902860.1"/>
    </source>
</evidence>
<proteinExistence type="inferred from homology"/>
<evidence type="ECO:0000256" key="7">
    <source>
        <dbReference type="ARBA" id="ARBA00023136"/>
    </source>
</evidence>
<protein>
    <recommendedName>
        <fullName evidence="11">Malectin domain-containing protein</fullName>
    </recommendedName>
</protein>
<evidence type="ECO:0000313" key="13">
    <source>
        <dbReference type="Proteomes" id="UP001491310"/>
    </source>
</evidence>
<evidence type="ECO:0000256" key="9">
    <source>
        <dbReference type="ARBA" id="ARBA00023277"/>
    </source>
</evidence>
<name>A0ABR2YDD9_9CHLO</name>